<keyword evidence="1" id="KW-0812">Transmembrane</keyword>
<dbReference type="KEGG" id="dmm:dnm_024790"/>
<gene>
    <name evidence="2" type="ORF">dnm_024790</name>
</gene>
<accession>A0A975GM23</accession>
<evidence type="ECO:0000313" key="2">
    <source>
        <dbReference type="EMBL" id="QTA86456.1"/>
    </source>
</evidence>
<proteinExistence type="predicted"/>
<keyword evidence="1" id="KW-1133">Transmembrane helix</keyword>
<evidence type="ECO:0000313" key="3">
    <source>
        <dbReference type="Proteomes" id="UP000663722"/>
    </source>
</evidence>
<sequence>MEIYKIRIRTTRISDKKRIKKIFFIILFLGGVLKLDLIRYLLN</sequence>
<protein>
    <submittedName>
        <fullName evidence="2">Uncharacterized protein</fullName>
    </submittedName>
</protein>
<dbReference type="EMBL" id="CP061800">
    <property type="protein sequence ID" value="QTA86456.1"/>
    <property type="molecule type" value="Genomic_DNA"/>
</dbReference>
<evidence type="ECO:0000256" key="1">
    <source>
        <dbReference type="SAM" id="Phobius"/>
    </source>
</evidence>
<keyword evidence="3" id="KW-1185">Reference proteome</keyword>
<reference evidence="2" key="1">
    <citation type="journal article" date="2021" name="Microb. Physiol.">
        <title>Proteogenomic Insights into the Physiology of Marine, Sulfate-Reducing, Filamentous Desulfonema limicola and Desulfonema magnum.</title>
        <authorList>
            <person name="Schnaars V."/>
            <person name="Wohlbrand L."/>
            <person name="Scheve S."/>
            <person name="Hinrichs C."/>
            <person name="Reinhardt R."/>
            <person name="Rabus R."/>
        </authorList>
    </citation>
    <scope>NUCLEOTIDE SEQUENCE</scope>
    <source>
        <strain evidence="2">4be13</strain>
    </source>
</reference>
<keyword evidence="1" id="KW-0472">Membrane</keyword>
<name>A0A975GM23_9BACT</name>
<dbReference type="AlphaFoldDB" id="A0A975GM23"/>
<organism evidence="2 3">
    <name type="scientific">Desulfonema magnum</name>
    <dbReference type="NCBI Taxonomy" id="45655"/>
    <lineage>
        <taxon>Bacteria</taxon>
        <taxon>Pseudomonadati</taxon>
        <taxon>Thermodesulfobacteriota</taxon>
        <taxon>Desulfobacteria</taxon>
        <taxon>Desulfobacterales</taxon>
        <taxon>Desulfococcaceae</taxon>
        <taxon>Desulfonema</taxon>
    </lineage>
</organism>
<feature type="transmembrane region" description="Helical" evidence="1">
    <location>
        <begin position="21"/>
        <end position="42"/>
    </location>
</feature>
<dbReference type="Proteomes" id="UP000663722">
    <property type="component" value="Chromosome"/>
</dbReference>